<dbReference type="PANTHER" id="PTHR45138:SF9">
    <property type="entry name" value="DIGUANYLATE CYCLASE DGCM-RELATED"/>
    <property type="match status" value="1"/>
</dbReference>
<dbReference type="RefSeq" id="WP_256310642.1">
    <property type="nucleotide sequence ID" value="NZ_JANGAC010000003.1"/>
</dbReference>
<dbReference type="InterPro" id="IPR029787">
    <property type="entry name" value="Nucleotide_cyclase"/>
</dbReference>
<dbReference type="Gene3D" id="3.30.70.270">
    <property type="match status" value="1"/>
</dbReference>
<dbReference type="InterPro" id="IPR000160">
    <property type="entry name" value="GGDEF_dom"/>
</dbReference>
<organism evidence="2 3">
    <name type="scientific">Tissierella carlieri</name>
    <dbReference type="NCBI Taxonomy" id="689904"/>
    <lineage>
        <taxon>Bacteria</taxon>
        <taxon>Bacillati</taxon>
        <taxon>Bacillota</taxon>
        <taxon>Tissierellia</taxon>
        <taxon>Tissierellales</taxon>
        <taxon>Tissierellaceae</taxon>
        <taxon>Tissierella</taxon>
    </lineage>
</organism>
<proteinExistence type="predicted"/>
<comment type="caution">
    <text evidence="2">The sequence shown here is derived from an EMBL/GenBank/DDBJ whole genome shotgun (WGS) entry which is preliminary data.</text>
</comment>
<dbReference type="InterPro" id="IPR050469">
    <property type="entry name" value="Diguanylate_Cyclase"/>
</dbReference>
<gene>
    <name evidence="2" type="ORF">NE686_04630</name>
</gene>
<dbReference type="SUPFAM" id="SSF55073">
    <property type="entry name" value="Nucleotide cyclase"/>
    <property type="match status" value="1"/>
</dbReference>
<protein>
    <submittedName>
        <fullName evidence="2">GGDEF domain-containing protein</fullName>
    </submittedName>
</protein>
<evidence type="ECO:0000313" key="2">
    <source>
        <dbReference type="EMBL" id="MCQ4922360.1"/>
    </source>
</evidence>
<evidence type="ECO:0000259" key="1">
    <source>
        <dbReference type="PROSITE" id="PS50887"/>
    </source>
</evidence>
<feature type="domain" description="GGDEF" evidence="1">
    <location>
        <begin position="165"/>
        <end position="297"/>
    </location>
</feature>
<dbReference type="Pfam" id="PF00990">
    <property type="entry name" value="GGDEF"/>
    <property type="match status" value="1"/>
</dbReference>
<name>A0ABT1S7B0_9FIRM</name>
<dbReference type="Proteomes" id="UP001524478">
    <property type="component" value="Unassembled WGS sequence"/>
</dbReference>
<accession>A0ABT1S7B0</accession>
<evidence type="ECO:0000313" key="3">
    <source>
        <dbReference type="Proteomes" id="UP001524478"/>
    </source>
</evidence>
<dbReference type="PROSITE" id="PS50887">
    <property type="entry name" value="GGDEF"/>
    <property type="match status" value="1"/>
</dbReference>
<reference evidence="2 3" key="1">
    <citation type="submission" date="2022-06" db="EMBL/GenBank/DDBJ databases">
        <title>Isolation of gut microbiota from human fecal samples.</title>
        <authorList>
            <person name="Pamer E.G."/>
            <person name="Barat B."/>
            <person name="Waligurski E."/>
            <person name="Medina S."/>
            <person name="Paddock L."/>
            <person name="Mostad J."/>
        </authorList>
    </citation>
    <scope>NUCLEOTIDE SEQUENCE [LARGE SCALE GENOMIC DNA]</scope>
    <source>
        <strain evidence="2 3">DFI.7.95</strain>
    </source>
</reference>
<dbReference type="EMBL" id="JANGAC010000003">
    <property type="protein sequence ID" value="MCQ4922360.1"/>
    <property type="molecule type" value="Genomic_DNA"/>
</dbReference>
<dbReference type="PANTHER" id="PTHR45138">
    <property type="entry name" value="REGULATORY COMPONENTS OF SENSORY TRANSDUCTION SYSTEM"/>
    <property type="match status" value="1"/>
</dbReference>
<sequence length="297" mass="33972">MDVFRVYDLNGYLEGLNRLFDVVRIVNPISKKVIYQNGEGETIIHGDDCYEFWEKGKACDNCISARAFTERKSFTKIEYKGDGVYMVMASPIIFGDDMYILEILKDLTETGIVTGLSGLSLKESTDIIAKLNEKVMKDDLTGAYNRRYINEKLPSDIFYAARSNEKISVIMLDIDYFKEINDIYGHIAGDLVLKEVTNIIKSKIRRNYDWVARYGGDEFLIVLKNSDKKASDMIIKEIQMALRNKVIKFDNYTIGLTLSFGTYIVEPGTKDFDEVLYIVDNNLNMAKEYGKDKVISS</sequence>
<keyword evidence="3" id="KW-1185">Reference proteome</keyword>
<dbReference type="InterPro" id="IPR043128">
    <property type="entry name" value="Rev_trsase/Diguanyl_cyclase"/>
</dbReference>
<dbReference type="NCBIfam" id="TIGR00254">
    <property type="entry name" value="GGDEF"/>
    <property type="match status" value="1"/>
</dbReference>
<dbReference type="SMART" id="SM00267">
    <property type="entry name" value="GGDEF"/>
    <property type="match status" value="1"/>
</dbReference>
<dbReference type="CDD" id="cd01949">
    <property type="entry name" value="GGDEF"/>
    <property type="match status" value="1"/>
</dbReference>